<feature type="transmembrane region" description="Helical" evidence="1">
    <location>
        <begin position="12"/>
        <end position="30"/>
    </location>
</feature>
<keyword evidence="1" id="KW-0812">Transmembrane</keyword>
<proteinExistence type="predicted"/>
<dbReference type="AlphaFoldDB" id="A0A3B0V106"/>
<evidence type="ECO:0000256" key="1">
    <source>
        <dbReference type="SAM" id="Phobius"/>
    </source>
</evidence>
<keyword evidence="1" id="KW-0472">Membrane</keyword>
<accession>A0A3B0V106</accession>
<feature type="transmembrane region" description="Helical" evidence="1">
    <location>
        <begin position="36"/>
        <end position="53"/>
    </location>
</feature>
<sequence>QRMEYKPSIGSIVFGFIFLLVGLGVSGFFFSNDVSLFLLLFGFAFAAVGFFIIKSALNPIVFDKTVGFFWKGRKTPSMVADISELKVATKLDDIYGIQVIKEYIRSSNKGKDTSYYSYEINLILNSGERLNVVDYGNANAILKDASRISKFLNTPVLVEPN</sequence>
<name>A0A3B0V106_9ZZZZ</name>
<protein>
    <submittedName>
        <fullName evidence="2">Uncharacterized protein</fullName>
    </submittedName>
</protein>
<organism evidence="2">
    <name type="scientific">hydrothermal vent metagenome</name>
    <dbReference type="NCBI Taxonomy" id="652676"/>
    <lineage>
        <taxon>unclassified sequences</taxon>
        <taxon>metagenomes</taxon>
        <taxon>ecological metagenomes</taxon>
    </lineage>
</organism>
<evidence type="ECO:0000313" key="2">
    <source>
        <dbReference type="EMBL" id="VAW25706.1"/>
    </source>
</evidence>
<dbReference type="EMBL" id="UOES01000006">
    <property type="protein sequence ID" value="VAW25706.1"/>
    <property type="molecule type" value="Genomic_DNA"/>
</dbReference>
<gene>
    <name evidence="2" type="ORF">MNBD_BACTEROID06-1726</name>
</gene>
<reference evidence="2" key="1">
    <citation type="submission" date="2018-06" db="EMBL/GenBank/DDBJ databases">
        <authorList>
            <person name="Zhirakovskaya E."/>
        </authorList>
    </citation>
    <scope>NUCLEOTIDE SEQUENCE</scope>
</reference>
<feature type="non-terminal residue" evidence="2">
    <location>
        <position position="1"/>
    </location>
</feature>
<keyword evidence="1" id="KW-1133">Transmembrane helix</keyword>